<protein>
    <submittedName>
        <fullName evidence="2">VWA domain-containing protein</fullName>
    </submittedName>
</protein>
<dbReference type="SMART" id="SM00327">
    <property type="entry name" value="VWA"/>
    <property type="match status" value="1"/>
</dbReference>
<dbReference type="InterPro" id="IPR002035">
    <property type="entry name" value="VWF_A"/>
</dbReference>
<dbReference type="Pfam" id="PF06969">
    <property type="entry name" value="HemN_C"/>
    <property type="match status" value="1"/>
</dbReference>
<dbReference type="Gene3D" id="3.40.50.410">
    <property type="entry name" value="von Willebrand factor, type A domain"/>
    <property type="match status" value="1"/>
</dbReference>
<dbReference type="Proteomes" id="UP000437736">
    <property type="component" value="Unassembled WGS sequence"/>
</dbReference>
<organism evidence="2 3">
    <name type="scientific">Acidiferrimicrobium australe</name>
    <dbReference type="NCBI Taxonomy" id="2664430"/>
    <lineage>
        <taxon>Bacteria</taxon>
        <taxon>Bacillati</taxon>
        <taxon>Actinomycetota</taxon>
        <taxon>Acidimicrobiia</taxon>
        <taxon>Acidimicrobiales</taxon>
        <taxon>Acidimicrobiaceae</taxon>
        <taxon>Acidiferrimicrobium</taxon>
    </lineage>
</organism>
<dbReference type="InterPro" id="IPR010723">
    <property type="entry name" value="HemN_C"/>
</dbReference>
<evidence type="ECO:0000313" key="2">
    <source>
        <dbReference type="EMBL" id="MST34222.1"/>
    </source>
</evidence>
<keyword evidence="3" id="KW-1185">Reference proteome</keyword>
<dbReference type="SUPFAM" id="SSF53300">
    <property type="entry name" value="vWA-like"/>
    <property type="match status" value="1"/>
</dbReference>
<name>A0ABW9QX09_9ACTN</name>
<comment type="caution">
    <text evidence="2">The sequence shown here is derived from an EMBL/GenBank/DDBJ whole genome shotgun (WGS) entry which is preliminary data.</text>
</comment>
<dbReference type="EMBL" id="WJHE01000901">
    <property type="protein sequence ID" value="MST34222.1"/>
    <property type="molecule type" value="Genomic_DNA"/>
</dbReference>
<accession>A0ABW9QX09</accession>
<dbReference type="InterPro" id="IPR036465">
    <property type="entry name" value="vWFA_dom_sf"/>
</dbReference>
<dbReference type="CDD" id="cd00198">
    <property type="entry name" value="vWFA"/>
    <property type="match status" value="1"/>
</dbReference>
<feature type="domain" description="VWFA" evidence="1">
    <location>
        <begin position="477"/>
        <end position="657"/>
    </location>
</feature>
<dbReference type="Pfam" id="PF13519">
    <property type="entry name" value="VWA_2"/>
    <property type="match status" value="1"/>
</dbReference>
<proteinExistence type="predicted"/>
<sequence>MPRFSYSRWDGTQVGFDYGADDAFRELTDELLYHGDLNQALQRLLQRGFRDRNGQQVSGLREMLEQLRRRRQELLDDHDVSRPHEDVARRLREILDQERAGIDDLVSRADESGDRRRQEVTDEAATERRMQLELLPRDLAGQLRELQSYDWTSPEAARRFEELVEELRSEMLSSYFNQMREAMSDVSPEALQRNKDMINDLNRMLEERAAGRDTDRLFEEFMDRYGDLFPGNPQTLDELLEDLARQMAAMSQLLASMSPEQRAELQALSDALLEDMDLRWQVERLGANLRGAFPQMGWDRGRPFQGQGDPLGLGQAADVMNQLGDLDQLEAIMSGANNPATLAEIDTERAAQLLGDDAARSLEQLARVARQLQEAGLAEHREGRLELTPRGLRAIGRNALDDLFSRLVKERMGRHAVEAVGTGHERTFETKAYEWGDPFNLSIERTVRNAVGRSGAGTPVRLSPDDFEVERTESLTRTSTVLLLDLSLSMEFRGNFLAAKKVAMAMHALISGRYPTDYLGLVGFGERAQELTPAQLPEVSWDYSYGTNMQHALLLARQMLARQRGTKQVFMITDGEPTAHLLPNGEVLFNYPPVRETIDQTVAEVMRCTRERITINTFVLDATPDLRRFVERLSEINRGRVFFTTPETLGDYVLVDFLDQKRAHRRRSA</sequence>
<gene>
    <name evidence="2" type="ORF">GHK86_16020</name>
</gene>
<reference evidence="2 3" key="1">
    <citation type="submission" date="2019-11" db="EMBL/GenBank/DDBJ databases">
        <title>Acidiferrimicrobium australis gen. nov., sp. nov., an acidophilic and obligately heterotrophic, member of the Actinobacteria that catalyses dissimilatory oxido- reduction of iron isolated from metal-rich acidic water in Chile.</title>
        <authorList>
            <person name="Gonzalez D."/>
            <person name="Huber K."/>
            <person name="Hedrich S."/>
            <person name="Rojas-Villalobos C."/>
            <person name="Quatrini R."/>
            <person name="Dinamarca M.A."/>
            <person name="Schwarz A."/>
            <person name="Canales C."/>
            <person name="Nancucheo I."/>
        </authorList>
    </citation>
    <scope>NUCLEOTIDE SEQUENCE [LARGE SCALE GENOMIC DNA]</scope>
    <source>
        <strain evidence="2 3">USS-CCA1</strain>
    </source>
</reference>
<evidence type="ECO:0000313" key="3">
    <source>
        <dbReference type="Proteomes" id="UP000437736"/>
    </source>
</evidence>
<evidence type="ECO:0000259" key="1">
    <source>
        <dbReference type="SMART" id="SM00327"/>
    </source>
</evidence>